<organism evidence="10">
    <name type="scientific">Castor canadensis</name>
    <name type="common">American beaver</name>
    <dbReference type="NCBI Taxonomy" id="51338"/>
    <lineage>
        <taxon>Eukaryota</taxon>
        <taxon>Metazoa</taxon>
        <taxon>Chordata</taxon>
        <taxon>Craniata</taxon>
        <taxon>Vertebrata</taxon>
        <taxon>Euteleostomi</taxon>
        <taxon>Mammalia</taxon>
        <taxon>Eutheria</taxon>
        <taxon>Euarchontoglires</taxon>
        <taxon>Glires</taxon>
        <taxon>Rodentia</taxon>
        <taxon>Castorimorpha</taxon>
        <taxon>Castoridae</taxon>
        <taxon>Castor</taxon>
    </lineage>
</organism>
<comment type="function">
    <text evidence="7">Component of the tRNA-splicing ligase complex required to facilitate the enzymatic turnover of catalytic subunit RTCB. Together with DDX1, acts by facilitating the guanylylation of RTCB, a key intermediate step in tRNA ligation.</text>
</comment>
<dbReference type="Gene3D" id="3.55.10.10">
    <property type="entry name" value="Archease domain"/>
    <property type="match status" value="1"/>
</dbReference>
<keyword evidence="5" id="KW-0479">Metal-binding</keyword>
<evidence type="ECO:0000313" key="10">
    <source>
        <dbReference type="EMBL" id="JAV40126.1"/>
    </source>
</evidence>
<evidence type="ECO:0000256" key="7">
    <source>
        <dbReference type="ARBA" id="ARBA00055814"/>
    </source>
</evidence>
<keyword evidence="6" id="KW-0106">Calcium</keyword>
<reference evidence="10" key="1">
    <citation type="journal article" date="2017" name="G3 (Bethesda)">
        <title>De Novo Genome and Transcriptome Assembly of the Canadian Beaver (Castor canadensis).</title>
        <authorList>
            <person name="Lok S."/>
            <person name="Paton T.A."/>
            <person name="Wang Z."/>
            <person name="Kaur G."/>
            <person name="Walker S."/>
            <person name="Yuen R.K."/>
            <person name="Sung W.W."/>
            <person name="Whitney J."/>
            <person name="Buchanan J.A."/>
            <person name="Trost B."/>
            <person name="Singh N."/>
            <person name="Apresto B."/>
            <person name="Chen N."/>
            <person name="Coole M."/>
            <person name="Dawson T.J."/>
            <person name="Ho K.Y."/>
            <person name="Hu Z."/>
            <person name="Pullenayegum S."/>
            <person name="Samler K."/>
            <person name="Shipstone A."/>
            <person name="Tsoi F."/>
            <person name="Wang T."/>
            <person name="Pereira S.L."/>
            <person name="Rostami P."/>
            <person name="Ryan C.A."/>
            <person name="Tong A.H."/>
            <person name="Ng K."/>
            <person name="Sundaravadanam Y."/>
            <person name="Simpson J.T."/>
            <person name="Lim B.K."/>
            <person name="Engstrom M.D."/>
            <person name="Dutton C.J."/>
            <person name="Kerr K.C."/>
            <person name="Franke M."/>
            <person name="Rapley W."/>
            <person name="Wintle R.F."/>
            <person name="Scherer S.W."/>
        </authorList>
    </citation>
    <scope>NUCLEOTIDE SEQUENCE</scope>
    <source>
        <strain evidence="10">Ward</strain>
        <tissue evidence="10">Leukocyte</tissue>
    </source>
</reference>
<sequence>MAMFGYMTDTGTVEPLQTVEVETQGDDLQSLLFHFLDEWLYKFSADEFFIPREVKVLNIDQRNFKLRSIGWGEEFSLSKHPQGTEVKAITYSAMQVYNEEKPEVFVIIDI</sequence>
<evidence type="ECO:0000256" key="1">
    <source>
        <dbReference type="ARBA" id="ARBA00007963"/>
    </source>
</evidence>
<gene>
    <name evidence="10" type="primary">ZBTB8OS</name>
</gene>
<dbReference type="GO" id="GO:0046872">
    <property type="term" value="F:metal ion binding"/>
    <property type="evidence" value="ECO:0007669"/>
    <property type="project" value="UniProtKB-KW"/>
</dbReference>
<evidence type="ECO:0000256" key="4">
    <source>
        <dbReference type="ARBA" id="ARBA00022694"/>
    </source>
</evidence>
<evidence type="ECO:0000256" key="5">
    <source>
        <dbReference type="ARBA" id="ARBA00022723"/>
    </source>
</evidence>
<dbReference type="PANTHER" id="PTHR12682:SF11">
    <property type="entry name" value="PROTEIN ARCHEASE"/>
    <property type="match status" value="1"/>
</dbReference>
<comment type="similarity">
    <text evidence="1">Belongs to the archease family.</text>
</comment>
<evidence type="ECO:0000256" key="6">
    <source>
        <dbReference type="ARBA" id="ARBA00022837"/>
    </source>
</evidence>
<dbReference type="FunFam" id="3.55.10.10:FF:000001">
    <property type="entry name" value="protein archease isoform X1"/>
    <property type="match status" value="1"/>
</dbReference>
<feature type="domain" description="Archease" evidence="9">
    <location>
        <begin position="2"/>
        <end position="110"/>
    </location>
</feature>
<dbReference type="SUPFAM" id="SSF69819">
    <property type="entry name" value="MTH1598-like"/>
    <property type="match status" value="1"/>
</dbReference>
<dbReference type="AlphaFoldDB" id="A0A250Y972"/>
<dbReference type="GO" id="GO:0006388">
    <property type="term" value="P:tRNA splicing, via endonucleolytic cleavage and ligation"/>
    <property type="evidence" value="ECO:0007669"/>
    <property type="project" value="TreeGrafter"/>
</dbReference>
<dbReference type="InterPro" id="IPR036820">
    <property type="entry name" value="Archease_dom_sf"/>
</dbReference>
<dbReference type="InterPro" id="IPR002804">
    <property type="entry name" value="Archease"/>
</dbReference>
<dbReference type="InterPro" id="IPR023572">
    <property type="entry name" value="Archease_dom"/>
</dbReference>
<name>A0A250Y972_CASCN</name>
<dbReference type="Pfam" id="PF01951">
    <property type="entry name" value="Archease"/>
    <property type="match status" value="1"/>
</dbReference>
<protein>
    <recommendedName>
        <fullName evidence="3">Protein archease</fullName>
    </recommendedName>
    <alternativeName>
        <fullName evidence="8">Protein ZBTB8OS</fullName>
    </alternativeName>
</protein>
<dbReference type="EMBL" id="GFFW01004662">
    <property type="protein sequence ID" value="JAV40126.1"/>
    <property type="molecule type" value="Transcribed_RNA"/>
</dbReference>
<dbReference type="GO" id="GO:0072669">
    <property type="term" value="C:tRNA-splicing ligase complex"/>
    <property type="evidence" value="ECO:0007669"/>
    <property type="project" value="TreeGrafter"/>
</dbReference>
<keyword evidence="4" id="KW-0819">tRNA processing</keyword>
<comment type="subunit">
    <text evidence="2">Component of the tRNA-splicing ligase complex.</text>
</comment>
<evidence type="ECO:0000256" key="2">
    <source>
        <dbReference type="ARBA" id="ARBA00011392"/>
    </source>
</evidence>
<evidence type="ECO:0000256" key="3">
    <source>
        <dbReference type="ARBA" id="ARBA00022263"/>
    </source>
</evidence>
<accession>A0A250Y972</accession>
<evidence type="ECO:0000259" key="9">
    <source>
        <dbReference type="Pfam" id="PF01951"/>
    </source>
</evidence>
<dbReference type="PANTHER" id="PTHR12682">
    <property type="entry name" value="ARCHEASE"/>
    <property type="match status" value="1"/>
</dbReference>
<proteinExistence type="inferred from homology"/>
<evidence type="ECO:0000256" key="8">
    <source>
        <dbReference type="ARBA" id="ARBA00083332"/>
    </source>
</evidence>